<sequence length="191" mass="22117">KMNTYRIIYFILLAFSLSACEVRMAPTEYWSKLFRTQTDSRYYQGKSEGLTNQIAKDIEEYEINRITIMDFVDEENRVSILGEYLSSRVIEAFTGRSLFHDRTFRVTQKGEVNNILQELNLKHNYLYAKNELKLLGKSLDSQAILTGRITDLGTNIDMHLTLTDIVTGEVISSATQNLTRTKFAVEMLRQH</sequence>
<gene>
    <name evidence="1" type="ORF">METZ01_LOCUS513753</name>
</gene>
<evidence type="ECO:0000313" key="1">
    <source>
        <dbReference type="EMBL" id="SVE60899.1"/>
    </source>
</evidence>
<protein>
    <submittedName>
        <fullName evidence="1">Uncharacterized protein</fullName>
    </submittedName>
</protein>
<accession>A0A383EW47</accession>
<organism evidence="1">
    <name type="scientific">marine metagenome</name>
    <dbReference type="NCBI Taxonomy" id="408172"/>
    <lineage>
        <taxon>unclassified sequences</taxon>
        <taxon>metagenomes</taxon>
        <taxon>ecological metagenomes</taxon>
    </lineage>
</organism>
<proteinExistence type="predicted"/>
<dbReference type="EMBL" id="UINC01229259">
    <property type="protein sequence ID" value="SVE60899.1"/>
    <property type="molecule type" value="Genomic_DNA"/>
</dbReference>
<dbReference type="Gene3D" id="3.40.50.10610">
    <property type="entry name" value="ABC-type transport auxiliary lipoprotein component"/>
    <property type="match status" value="1"/>
</dbReference>
<feature type="non-terminal residue" evidence="1">
    <location>
        <position position="1"/>
    </location>
</feature>
<reference evidence="1" key="1">
    <citation type="submission" date="2018-05" db="EMBL/GenBank/DDBJ databases">
        <authorList>
            <person name="Lanie J.A."/>
            <person name="Ng W.-L."/>
            <person name="Kazmierczak K.M."/>
            <person name="Andrzejewski T.M."/>
            <person name="Davidsen T.M."/>
            <person name="Wayne K.J."/>
            <person name="Tettelin H."/>
            <person name="Glass J.I."/>
            <person name="Rusch D."/>
            <person name="Podicherti R."/>
            <person name="Tsui H.-C.T."/>
            <person name="Winkler M.E."/>
        </authorList>
    </citation>
    <scope>NUCLEOTIDE SEQUENCE</scope>
</reference>
<name>A0A383EW47_9ZZZZ</name>
<dbReference type="AlphaFoldDB" id="A0A383EW47"/>